<dbReference type="InterPro" id="IPR026444">
    <property type="entry name" value="Secre_tail"/>
</dbReference>
<evidence type="ECO:0000313" key="2">
    <source>
        <dbReference type="EMBL" id="MCA9758079.1"/>
    </source>
</evidence>
<sequence>MRTWVLGVGLMLGLLGGTAEAQNWPVVPLPTTADLHEIDAGFSNRYVVGDGGFVAVSDGGLVNWAQVDIGTSADLLDVVRQASSEVWITGTAGTTRVLRFGVWEPRDIPNSGEDFVIFSRSSGWAFSAGSNGSIYRSTDLGVTWDLQTSGTANAIHDGNGFVDNQAYSVGDNGTILKTTNGGLDWVQKPSGTTADLHAFIDASTGVIMAAGENGTILRSTDGGESWNAVASGTTATIYDLSASQQNGLFVLAVGENGTVLKSTDNGASWCLIQSETTVDLYACDMALNSTFLVAGAGGYMAVTTNDGGGCADPAGFDDMVDASGSGGLNAGVRIAGPWPLPLGHDSHVQLSVDRSQRVRVDVLDAAGRVVESLLDAEVAAEHPRSVRFDAASWPAGVYFIRAISEGGVVSKKVVALR</sequence>
<proteinExistence type="predicted"/>
<comment type="caution">
    <text evidence="2">The sequence shown here is derived from an EMBL/GenBank/DDBJ whole genome shotgun (WGS) entry which is preliminary data.</text>
</comment>
<feature type="chain" id="PRO_5038090470" evidence="1">
    <location>
        <begin position="22"/>
        <end position="417"/>
    </location>
</feature>
<dbReference type="PANTHER" id="PTHR47199:SF2">
    <property type="entry name" value="PHOTOSYSTEM II STABILITY_ASSEMBLY FACTOR HCF136, CHLOROPLASTIC"/>
    <property type="match status" value="1"/>
</dbReference>
<evidence type="ECO:0000256" key="1">
    <source>
        <dbReference type="SAM" id="SignalP"/>
    </source>
</evidence>
<protein>
    <submittedName>
        <fullName evidence="2">T9SS type A sorting domain-containing protein</fullName>
    </submittedName>
</protein>
<dbReference type="NCBIfam" id="TIGR04183">
    <property type="entry name" value="Por_Secre_tail"/>
    <property type="match status" value="1"/>
</dbReference>
<organism evidence="2 3">
    <name type="scientific">Eiseniibacteriota bacterium</name>
    <dbReference type="NCBI Taxonomy" id="2212470"/>
    <lineage>
        <taxon>Bacteria</taxon>
        <taxon>Candidatus Eiseniibacteriota</taxon>
    </lineage>
</organism>
<dbReference type="AlphaFoldDB" id="A0A956NFN9"/>
<accession>A0A956NFN9</accession>
<dbReference type="Proteomes" id="UP000739538">
    <property type="component" value="Unassembled WGS sequence"/>
</dbReference>
<dbReference type="PANTHER" id="PTHR47199">
    <property type="entry name" value="PHOTOSYSTEM II STABILITY/ASSEMBLY FACTOR HCF136, CHLOROPLASTIC"/>
    <property type="match status" value="1"/>
</dbReference>
<dbReference type="EMBL" id="JAGQHS010000141">
    <property type="protein sequence ID" value="MCA9758079.1"/>
    <property type="molecule type" value="Genomic_DNA"/>
</dbReference>
<feature type="signal peptide" evidence="1">
    <location>
        <begin position="1"/>
        <end position="21"/>
    </location>
</feature>
<keyword evidence="1" id="KW-0732">Signal</keyword>
<dbReference type="SUPFAM" id="SSF110296">
    <property type="entry name" value="Oligoxyloglucan reducing end-specific cellobiohydrolase"/>
    <property type="match status" value="1"/>
</dbReference>
<reference evidence="2" key="2">
    <citation type="journal article" date="2021" name="Microbiome">
        <title>Successional dynamics and alternative stable states in a saline activated sludge microbial community over 9 years.</title>
        <authorList>
            <person name="Wang Y."/>
            <person name="Ye J."/>
            <person name="Ju F."/>
            <person name="Liu L."/>
            <person name="Boyd J.A."/>
            <person name="Deng Y."/>
            <person name="Parks D.H."/>
            <person name="Jiang X."/>
            <person name="Yin X."/>
            <person name="Woodcroft B.J."/>
            <person name="Tyson G.W."/>
            <person name="Hugenholtz P."/>
            <person name="Polz M.F."/>
            <person name="Zhang T."/>
        </authorList>
    </citation>
    <scope>NUCLEOTIDE SEQUENCE</scope>
    <source>
        <strain evidence="2">HKST-UBA02</strain>
    </source>
</reference>
<gene>
    <name evidence="2" type="ORF">KDA27_19960</name>
</gene>
<name>A0A956NFN9_UNCEI</name>
<dbReference type="InterPro" id="IPR015943">
    <property type="entry name" value="WD40/YVTN_repeat-like_dom_sf"/>
</dbReference>
<evidence type="ECO:0000313" key="3">
    <source>
        <dbReference type="Proteomes" id="UP000739538"/>
    </source>
</evidence>
<dbReference type="Gene3D" id="2.130.10.10">
    <property type="entry name" value="YVTN repeat-like/Quinoprotein amine dehydrogenase"/>
    <property type="match status" value="2"/>
</dbReference>
<reference evidence="2" key="1">
    <citation type="submission" date="2020-04" db="EMBL/GenBank/DDBJ databases">
        <authorList>
            <person name="Zhang T."/>
        </authorList>
    </citation>
    <scope>NUCLEOTIDE SEQUENCE</scope>
    <source>
        <strain evidence="2">HKST-UBA02</strain>
    </source>
</reference>